<dbReference type="GO" id="GO:0003824">
    <property type="term" value="F:catalytic activity"/>
    <property type="evidence" value="ECO:0007669"/>
    <property type="project" value="InterPro"/>
</dbReference>
<protein>
    <submittedName>
        <fullName evidence="2">Enoyl-CoA hydratase/carnithine racemase</fullName>
    </submittedName>
</protein>
<dbReference type="InterPro" id="IPR029045">
    <property type="entry name" value="ClpP/crotonase-like_dom_sf"/>
</dbReference>
<accession>A0A1C4UU89</accession>
<dbReference type="EMBL" id="FMCS01000001">
    <property type="protein sequence ID" value="SCE75210.1"/>
    <property type="molecule type" value="Genomic_DNA"/>
</dbReference>
<dbReference type="Pfam" id="PF00378">
    <property type="entry name" value="ECH_1"/>
    <property type="match status" value="1"/>
</dbReference>
<keyword evidence="3" id="KW-1185">Reference proteome</keyword>
<proteinExistence type="inferred from homology"/>
<dbReference type="AlphaFoldDB" id="A0A1C4UU89"/>
<dbReference type="InterPro" id="IPR018376">
    <property type="entry name" value="Enoyl-CoA_hyd/isom_CS"/>
</dbReference>
<dbReference type="PROSITE" id="PS00166">
    <property type="entry name" value="ENOYL_COA_HYDRATASE"/>
    <property type="match status" value="1"/>
</dbReference>
<dbReference type="PANTHER" id="PTHR43459">
    <property type="entry name" value="ENOYL-COA HYDRATASE"/>
    <property type="match status" value="1"/>
</dbReference>
<name>A0A1C4UU89_9ACTN</name>
<dbReference type="Gene3D" id="3.90.226.10">
    <property type="entry name" value="2-enoyl-CoA Hydratase, Chain A, domain 1"/>
    <property type="match status" value="1"/>
</dbReference>
<comment type="similarity">
    <text evidence="1">Belongs to the enoyl-CoA hydratase/isomerase family.</text>
</comment>
<gene>
    <name evidence="2" type="ORF">GA0070214_1011015</name>
</gene>
<dbReference type="RefSeq" id="WP_091259429.1">
    <property type="nucleotide sequence ID" value="NZ_FMCS01000001.1"/>
</dbReference>
<dbReference type="Proteomes" id="UP000199629">
    <property type="component" value="Unassembled WGS sequence"/>
</dbReference>
<sequence>MNASFETLRTELTDGVLTATLNAPPINMIGPEVVRDLVTLLGRLSRTTEVRVVVFDSADADFFISHVDLTKVAEYSAEAAKAGGGPEDAFLGMVLRKLSEVPVVTIAKLRGRARGAGSEFVLACDMCFAARENALLGQPECGFGVAPGAGGVQHLARLLGRGRAMEMILGAQDADADLAERYGWINRALPDAELDDFVATLARRIASFPSAAIRSTKRALNELTLAPVDAVRADGRRFQELVAAPEVQDRSKELFGRGFQTRGQLELDLGARIAELPAAG</sequence>
<evidence type="ECO:0000313" key="2">
    <source>
        <dbReference type="EMBL" id="SCE75210.1"/>
    </source>
</evidence>
<evidence type="ECO:0000313" key="3">
    <source>
        <dbReference type="Proteomes" id="UP000199629"/>
    </source>
</evidence>
<evidence type="ECO:0000256" key="1">
    <source>
        <dbReference type="RuleBase" id="RU003707"/>
    </source>
</evidence>
<reference evidence="3" key="1">
    <citation type="submission" date="2016-06" db="EMBL/GenBank/DDBJ databases">
        <authorList>
            <person name="Varghese N."/>
            <person name="Submissions Spin"/>
        </authorList>
    </citation>
    <scope>NUCLEOTIDE SEQUENCE [LARGE SCALE GENOMIC DNA]</scope>
    <source>
        <strain evidence="3">DSM 45246</strain>
    </source>
</reference>
<dbReference type="CDD" id="cd06558">
    <property type="entry name" value="crotonase-like"/>
    <property type="match status" value="1"/>
</dbReference>
<organism evidence="2 3">
    <name type="scientific">Micromonospora chaiyaphumensis</name>
    <dbReference type="NCBI Taxonomy" id="307119"/>
    <lineage>
        <taxon>Bacteria</taxon>
        <taxon>Bacillati</taxon>
        <taxon>Actinomycetota</taxon>
        <taxon>Actinomycetes</taxon>
        <taxon>Micromonosporales</taxon>
        <taxon>Micromonosporaceae</taxon>
        <taxon>Micromonospora</taxon>
    </lineage>
</organism>
<dbReference type="InterPro" id="IPR001753">
    <property type="entry name" value="Enoyl-CoA_hydra/iso"/>
</dbReference>
<dbReference type="SUPFAM" id="SSF52096">
    <property type="entry name" value="ClpP/crotonase"/>
    <property type="match status" value="1"/>
</dbReference>
<dbReference type="PANTHER" id="PTHR43459:SF1">
    <property type="entry name" value="EG:BACN32G11.4 PROTEIN"/>
    <property type="match status" value="1"/>
</dbReference>